<evidence type="ECO:0000259" key="5">
    <source>
        <dbReference type="PROSITE" id="PS50865"/>
    </source>
</evidence>
<reference evidence="6" key="1">
    <citation type="submission" date="2014-11" db="EMBL/GenBank/DDBJ databases">
        <authorList>
            <person name="Otto D Thomas"/>
            <person name="Naeem Raeece"/>
        </authorList>
    </citation>
    <scope>NUCLEOTIDE SEQUENCE</scope>
</reference>
<dbReference type="PROSITE" id="PS50865">
    <property type="entry name" value="ZF_MYND_2"/>
    <property type="match status" value="1"/>
</dbReference>
<dbReference type="Gene3D" id="6.10.140.2220">
    <property type="match status" value="1"/>
</dbReference>
<evidence type="ECO:0000256" key="4">
    <source>
        <dbReference type="PROSITE-ProRule" id="PRU00134"/>
    </source>
</evidence>
<accession>A0A0G4FAK6</accession>
<dbReference type="AlphaFoldDB" id="A0A0G4FAK6"/>
<feature type="domain" description="MYND-type" evidence="5">
    <location>
        <begin position="61"/>
        <end position="103"/>
    </location>
</feature>
<dbReference type="EMBL" id="CDMZ01000243">
    <property type="protein sequence ID" value="CEM09957.1"/>
    <property type="molecule type" value="Genomic_DNA"/>
</dbReference>
<evidence type="ECO:0000256" key="1">
    <source>
        <dbReference type="ARBA" id="ARBA00022723"/>
    </source>
</evidence>
<evidence type="ECO:0000313" key="6">
    <source>
        <dbReference type="EMBL" id="CEM09957.1"/>
    </source>
</evidence>
<dbReference type="SUPFAM" id="SSF144232">
    <property type="entry name" value="HIT/MYND zinc finger-like"/>
    <property type="match status" value="1"/>
</dbReference>
<keyword evidence="1" id="KW-0479">Metal-binding</keyword>
<protein>
    <recommendedName>
        <fullName evidence="5">MYND-type domain-containing protein</fullName>
    </recommendedName>
</protein>
<dbReference type="GO" id="GO:0008270">
    <property type="term" value="F:zinc ion binding"/>
    <property type="evidence" value="ECO:0007669"/>
    <property type="project" value="UniProtKB-KW"/>
</dbReference>
<gene>
    <name evidence="6" type="ORF">Cvel_3027</name>
</gene>
<dbReference type="Pfam" id="PF01753">
    <property type="entry name" value="zf-MYND"/>
    <property type="match status" value="1"/>
</dbReference>
<sequence length="125" mass="14388">MSIYRVLRLQRFFLFGARERVNSGMMSRKTSSSKGVFEQVRLNTSFQPTGKEKRKTDPLPCAVCGECAPTFIYCTACKLVVYCGRECQKRDWKTKTGGYRERCALLKENVTDVLMGQSEAYFLRE</sequence>
<dbReference type="VEuPathDB" id="CryptoDB:Cvel_3027"/>
<evidence type="ECO:0000256" key="2">
    <source>
        <dbReference type="ARBA" id="ARBA00022771"/>
    </source>
</evidence>
<keyword evidence="3" id="KW-0862">Zinc</keyword>
<dbReference type="InterPro" id="IPR002893">
    <property type="entry name" value="Znf_MYND"/>
</dbReference>
<proteinExistence type="predicted"/>
<organism evidence="6">
    <name type="scientific">Chromera velia CCMP2878</name>
    <dbReference type="NCBI Taxonomy" id="1169474"/>
    <lineage>
        <taxon>Eukaryota</taxon>
        <taxon>Sar</taxon>
        <taxon>Alveolata</taxon>
        <taxon>Colpodellida</taxon>
        <taxon>Chromeraceae</taxon>
        <taxon>Chromera</taxon>
    </lineage>
</organism>
<keyword evidence="2 4" id="KW-0863">Zinc-finger</keyword>
<name>A0A0G4FAK6_9ALVE</name>
<evidence type="ECO:0000256" key="3">
    <source>
        <dbReference type="ARBA" id="ARBA00022833"/>
    </source>
</evidence>
<dbReference type="PhylomeDB" id="A0A0G4FAK6"/>